<keyword evidence="2" id="KW-1185">Reference proteome</keyword>
<protein>
    <recommendedName>
        <fullName evidence="3">Secreted protein</fullName>
    </recommendedName>
</protein>
<comment type="caution">
    <text evidence="1">The sequence shown here is derived from an EMBL/GenBank/DDBJ whole genome shotgun (WGS) entry which is preliminary data.</text>
</comment>
<accession>A0AAV7QDJ8</accession>
<evidence type="ECO:0008006" key="3">
    <source>
        <dbReference type="Google" id="ProtNLM"/>
    </source>
</evidence>
<dbReference type="AlphaFoldDB" id="A0AAV7QDJ8"/>
<organism evidence="1 2">
    <name type="scientific">Pleurodeles waltl</name>
    <name type="common">Iberian ribbed newt</name>
    <dbReference type="NCBI Taxonomy" id="8319"/>
    <lineage>
        <taxon>Eukaryota</taxon>
        <taxon>Metazoa</taxon>
        <taxon>Chordata</taxon>
        <taxon>Craniata</taxon>
        <taxon>Vertebrata</taxon>
        <taxon>Euteleostomi</taxon>
        <taxon>Amphibia</taxon>
        <taxon>Batrachia</taxon>
        <taxon>Caudata</taxon>
        <taxon>Salamandroidea</taxon>
        <taxon>Salamandridae</taxon>
        <taxon>Pleurodelinae</taxon>
        <taxon>Pleurodeles</taxon>
    </lineage>
</organism>
<proteinExistence type="predicted"/>
<reference evidence="1" key="1">
    <citation type="journal article" date="2022" name="bioRxiv">
        <title>Sequencing and chromosome-scale assembly of the giantPleurodeles waltlgenome.</title>
        <authorList>
            <person name="Brown T."/>
            <person name="Elewa A."/>
            <person name="Iarovenko S."/>
            <person name="Subramanian E."/>
            <person name="Araus A.J."/>
            <person name="Petzold A."/>
            <person name="Susuki M."/>
            <person name="Suzuki K.-i.T."/>
            <person name="Hayashi T."/>
            <person name="Toyoda A."/>
            <person name="Oliveira C."/>
            <person name="Osipova E."/>
            <person name="Leigh N.D."/>
            <person name="Simon A."/>
            <person name="Yun M.H."/>
        </authorList>
    </citation>
    <scope>NUCLEOTIDE SEQUENCE</scope>
    <source>
        <strain evidence="1">20211129_DDA</strain>
        <tissue evidence="1">Liver</tissue>
    </source>
</reference>
<sequence>MRHWNSSAQDAACLFTLKHVSLLLAPRLRSLGDTCRRLNCCSSSHLRFPWRRMSTPELQHELASPFPWRRSRQFLLSQGRVRKQRSPLALTLCPKSRK</sequence>
<dbReference type="EMBL" id="JANPWB010000010">
    <property type="protein sequence ID" value="KAJ1138419.1"/>
    <property type="molecule type" value="Genomic_DNA"/>
</dbReference>
<evidence type="ECO:0000313" key="1">
    <source>
        <dbReference type="EMBL" id="KAJ1138419.1"/>
    </source>
</evidence>
<evidence type="ECO:0000313" key="2">
    <source>
        <dbReference type="Proteomes" id="UP001066276"/>
    </source>
</evidence>
<name>A0AAV7QDJ8_PLEWA</name>
<gene>
    <name evidence="1" type="ORF">NDU88_004805</name>
</gene>
<dbReference type="Proteomes" id="UP001066276">
    <property type="component" value="Chromosome 6"/>
</dbReference>